<dbReference type="InterPro" id="IPR009057">
    <property type="entry name" value="Homeodomain-like_sf"/>
</dbReference>
<dbReference type="InterPro" id="IPR050109">
    <property type="entry name" value="HTH-type_TetR-like_transc_reg"/>
</dbReference>
<dbReference type="InterPro" id="IPR025996">
    <property type="entry name" value="MT1864/Rv1816-like_C"/>
</dbReference>
<dbReference type="Pfam" id="PF13305">
    <property type="entry name" value="TetR_C_33"/>
    <property type="match status" value="1"/>
</dbReference>
<evidence type="ECO:0000313" key="6">
    <source>
        <dbReference type="EMBL" id="QGM48107.1"/>
    </source>
</evidence>
<gene>
    <name evidence="6" type="ORF">H2LOC_015545</name>
</gene>
<keyword evidence="1" id="KW-0805">Transcription regulation</keyword>
<dbReference type="PANTHER" id="PTHR30055:SF234">
    <property type="entry name" value="HTH-TYPE TRANSCRIPTIONAL REGULATOR BETI"/>
    <property type="match status" value="1"/>
</dbReference>
<dbReference type="PANTHER" id="PTHR30055">
    <property type="entry name" value="HTH-TYPE TRANSCRIPTIONAL REGULATOR RUTR"/>
    <property type="match status" value="1"/>
</dbReference>
<dbReference type="SUPFAM" id="SSF46689">
    <property type="entry name" value="Homeodomain-like"/>
    <property type="match status" value="1"/>
</dbReference>
<feature type="DNA-binding region" description="H-T-H motif" evidence="4">
    <location>
        <begin position="37"/>
        <end position="56"/>
    </location>
</feature>
<keyword evidence="2 4" id="KW-0238">DNA-binding</keyword>
<dbReference type="Pfam" id="PF00440">
    <property type="entry name" value="TetR_N"/>
    <property type="match status" value="1"/>
</dbReference>
<evidence type="ECO:0000256" key="4">
    <source>
        <dbReference type="PROSITE-ProRule" id="PRU00335"/>
    </source>
</evidence>
<sequence length="203" mass="22817">MQESLPDKAAARREFHRSRVLDAAEAIVAEKGLPGLKARELADKAGCALGAIYIAFEDLDELVLRVNARTLALLEAALAPPPEVLKKKKELRRLALGYLRFARANAPRWKALFEHRLPPEKPLPEWYFAERERLFQLLEAPLARLLPQEDPDQRRQKARTLFSAVHGIASLGLEEKLAPTPEATLEAQLCDFIEIVLRGLSDD</sequence>
<proteinExistence type="predicted"/>
<dbReference type="OrthoDB" id="7223515at2"/>
<dbReference type="InterPro" id="IPR036271">
    <property type="entry name" value="Tet_transcr_reg_TetR-rel_C_sf"/>
</dbReference>
<dbReference type="EMBL" id="CP046052">
    <property type="protein sequence ID" value="QGM48107.1"/>
    <property type="molecule type" value="Genomic_DNA"/>
</dbReference>
<dbReference type="PROSITE" id="PS50977">
    <property type="entry name" value="HTH_TETR_2"/>
    <property type="match status" value="1"/>
</dbReference>
<keyword evidence="7" id="KW-1185">Reference proteome</keyword>
<keyword evidence="3" id="KW-0804">Transcription</keyword>
<evidence type="ECO:0000313" key="7">
    <source>
        <dbReference type="Proteomes" id="UP000309061"/>
    </source>
</evidence>
<dbReference type="SUPFAM" id="SSF48498">
    <property type="entry name" value="Tetracyclin repressor-like, C-terminal domain"/>
    <property type="match status" value="1"/>
</dbReference>
<protein>
    <submittedName>
        <fullName evidence="6">TetR family transcriptional regulator</fullName>
    </submittedName>
</protein>
<feature type="domain" description="HTH tetR-type" evidence="5">
    <location>
        <begin position="14"/>
        <end position="74"/>
    </location>
</feature>
<evidence type="ECO:0000256" key="3">
    <source>
        <dbReference type="ARBA" id="ARBA00023163"/>
    </source>
</evidence>
<evidence type="ECO:0000256" key="2">
    <source>
        <dbReference type="ARBA" id="ARBA00023125"/>
    </source>
</evidence>
<evidence type="ECO:0000259" key="5">
    <source>
        <dbReference type="PROSITE" id="PS50977"/>
    </source>
</evidence>
<organism evidence="6 7">
    <name type="scientific">Methylocystis heyeri</name>
    <dbReference type="NCBI Taxonomy" id="391905"/>
    <lineage>
        <taxon>Bacteria</taxon>
        <taxon>Pseudomonadati</taxon>
        <taxon>Pseudomonadota</taxon>
        <taxon>Alphaproteobacteria</taxon>
        <taxon>Hyphomicrobiales</taxon>
        <taxon>Methylocystaceae</taxon>
        <taxon>Methylocystis</taxon>
    </lineage>
</organism>
<dbReference type="InterPro" id="IPR001647">
    <property type="entry name" value="HTH_TetR"/>
</dbReference>
<dbReference type="AlphaFoldDB" id="A0A6B8KKA3"/>
<dbReference type="Gene3D" id="1.10.357.10">
    <property type="entry name" value="Tetracycline Repressor, domain 2"/>
    <property type="match status" value="1"/>
</dbReference>
<dbReference type="PRINTS" id="PR00455">
    <property type="entry name" value="HTHTETR"/>
</dbReference>
<dbReference type="KEGG" id="mhey:H2LOC_015545"/>
<name>A0A6B8KKA3_9HYPH</name>
<dbReference type="GO" id="GO:0003700">
    <property type="term" value="F:DNA-binding transcription factor activity"/>
    <property type="evidence" value="ECO:0007669"/>
    <property type="project" value="TreeGrafter"/>
</dbReference>
<dbReference type="Proteomes" id="UP000309061">
    <property type="component" value="Chromosome"/>
</dbReference>
<reference evidence="6 7" key="1">
    <citation type="submission" date="2019-11" db="EMBL/GenBank/DDBJ databases">
        <title>The genome sequence of Methylocystis heyeri.</title>
        <authorList>
            <person name="Oshkin I.Y."/>
            <person name="Miroshnikov K."/>
            <person name="Dedysh S.N."/>
        </authorList>
    </citation>
    <scope>NUCLEOTIDE SEQUENCE [LARGE SCALE GENOMIC DNA]</scope>
    <source>
        <strain evidence="6 7">H2</strain>
    </source>
</reference>
<evidence type="ECO:0000256" key="1">
    <source>
        <dbReference type="ARBA" id="ARBA00023015"/>
    </source>
</evidence>
<dbReference type="GO" id="GO:0000976">
    <property type="term" value="F:transcription cis-regulatory region binding"/>
    <property type="evidence" value="ECO:0007669"/>
    <property type="project" value="TreeGrafter"/>
</dbReference>
<accession>A0A6B8KKA3</accession>